<keyword evidence="3" id="KW-1185">Reference proteome</keyword>
<feature type="compositionally biased region" description="Basic residues" evidence="1">
    <location>
        <begin position="52"/>
        <end position="61"/>
    </location>
</feature>
<dbReference type="Proteomes" id="UP001371456">
    <property type="component" value="Unassembled WGS sequence"/>
</dbReference>
<dbReference type="AlphaFoldDB" id="A0AAN8T3A6"/>
<protein>
    <submittedName>
        <fullName evidence="2">Uncharacterized protein</fullName>
    </submittedName>
</protein>
<evidence type="ECO:0000256" key="1">
    <source>
        <dbReference type="SAM" id="MobiDB-lite"/>
    </source>
</evidence>
<comment type="caution">
    <text evidence="2">The sequence shown here is derived from an EMBL/GenBank/DDBJ whole genome shotgun (WGS) entry which is preliminary data.</text>
</comment>
<evidence type="ECO:0000313" key="2">
    <source>
        <dbReference type="EMBL" id="KAK6777691.1"/>
    </source>
</evidence>
<feature type="compositionally biased region" description="Low complexity" evidence="1">
    <location>
        <begin position="62"/>
        <end position="76"/>
    </location>
</feature>
<name>A0AAN8T3A6_SOLBU</name>
<dbReference type="EMBL" id="JBANQN010000010">
    <property type="protein sequence ID" value="KAK6777691.1"/>
    <property type="molecule type" value="Genomic_DNA"/>
</dbReference>
<organism evidence="2 3">
    <name type="scientific">Solanum bulbocastanum</name>
    <name type="common">Wild potato</name>
    <dbReference type="NCBI Taxonomy" id="147425"/>
    <lineage>
        <taxon>Eukaryota</taxon>
        <taxon>Viridiplantae</taxon>
        <taxon>Streptophyta</taxon>
        <taxon>Embryophyta</taxon>
        <taxon>Tracheophyta</taxon>
        <taxon>Spermatophyta</taxon>
        <taxon>Magnoliopsida</taxon>
        <taxon>eudicotyledons</taxon>
        <taxon>Gunneridae</taxon>
        <taxon>Pentapetalae</taxon>
        <taxon>asterids</taxon>
        <taxon>lamiids</taxon>
        <taxon>Solanales</taxon>
        <taxon>Solanaceae</taxon>
        <taxon>Solanoideae</taxon>
        <taxon>Solaneae</taxon>
        <taxon>Solanum</taxon>
    </lineage>
</organism>
<evidence type="ECO:0000313" key="3">
    <source>
        <dbReference type="Proteomes" id="UP001371456"/>
    </source>
</evidence>
<feature type="compositionally biased region" description="Basic and acidic residues" evidence="1">
    <location>
        <begin position="15"/>
        <end position="27"/>
    </location>
</feature>
<feature type="region of interest" description="Disordered" evidence="1">
    <location>
        <begin position="46"/>
        <end position="76"/>
    </location>
</feature>
<reference evidence="2 3" key="1">
    <citation type="submission" date="2024-02" db="EMBL/GenBank/DDBJ databases">
        <title>de novo genome assembly of Solanum bulbocastanum strain 11H21.</title>
        <authorList>
            <person name="Hosaka A.J."/>
        </authorList>
    </citation>
    <scope>NUCLEOTIDE SEQUENCE [LARGE SCALE GENOMIC DNA]</scope>
    <source>
        <tissue evidence="2">Young leaves</tissue>
    </source>
</reference>
<proteinExistence type="predicted"/>
<accession>A0AAN8T3A6</accession>
<gene>
    <name evidence="2" type="ORF">RDI58_024409</name>
</gene>
<sequence length="93" mass="11009">MEATKKVQGKQMDQNSKETQHKDKGIDKTQAINKLRYRNLLKLAQHTWRNNGKLKLRKKNKNNQQNQEQDQKSQVQVQQGQNLVIKFLHPHPL</sequence>
<feature type="region of interest" description="Disordered" evidence="1">
    <location>
        <begin position="1"/>
        <end position="31"/>
    </location>
</feature>